<accession>A0AAF1AJU5</accession>
<dbReference type="CDD" id="cd10017">
    <property type="entry name" value="B3_DNA"/>
    <property type="match status" value="1"/>
</dbReference>
<reference evidence="6" key="1">
    <citation type="journal article" date="2016" name="Nat. Genet.">
        <title>A high-quality carrot genome assembly provides new insights into carotenoid accumulation and asterid genome evolution.</title>
        <authorList>
            <person name="Iorizzo M."/>
            <person name="Ellison S."/>
            <person name="Senalik D."/>
            <person name="Zeng P."/>
            <person name="Satapoomin P."/>
            <person name="Huang J."/>
            <person name="Bowman M."/>
            <person name="Iovene M."/>
            <person name="Sanseverino W."/>
            <person name="Cavagnaro P."/>
            <person name="Yildiz M."/>
            <person name="Macko-Podgorni A."/>
            <person name="Moranska E."/>
            <person name="Grzebelus E."/>
            <person name="Grzebelus D."/>
            <person name="Ashrafi H."/>
            <person name="Zheng Z."/>
            <person name="Cheng S."/>
            <person name="Spooner D."/>
            <person name="Van Deynze A."/>
            <person name="Simon P."/>
        </authorList>
    </citation>
    <scope>NUCLEOTIDE SEQUENCE</scope>
    <source>
        <tissue evidence="6">Leaf</tissue>
    </source>
</reference>
<evidence type="ECO:0000256" key="1">
    <source>
        <dbReference type="ARBA" id="ARBA00004123"/>
    </source>
</evidence>
<dbReference type="InterPro" id="IPR003340">
    <property type="entry name" value="B3_DNA-bd"/>
</dbReference>
<dbReference type="AlphaFoldDB" id="A0AAF1AJU5"/>
<sequence>MSGHEDDERYSRRQAKRLRRFSFYTAEEEAEERLHGVCTKLGLYHDPWKIKKVLEQSDVNNLCRLMISRRMVQQHIVKVWERAGRFEDVQRLEERGGVGVKVWDCNRGKEFELVLKKHVSTDCYVFCGTWRSQFVSERELQKGDEIGLFWCNYSHCFFFSVLARAPAQPSV</sequence>
<dbReference type="Gene3D" id="2.40.330.10">
    <property type="entry name" value="DNA-binding pseudobarrel domain"/>
    <property type="match status" value="1"/>
</dbReference>
<dbReference type="GO" id="GO:0003677">
    <property type="term" value="F:DNA binding"/>
    <property type="evidence" value="ECO:0007669"/>
    <property type="project" value="UniProtKB-KW"/>
</dbReference>
<keyword evidence="7" id="KW-1185">Reference proteome</keyword>
<evidence type="ECO:0000313" key="7">
    <source>
        <dbReference type="Proteomes" id="UP000077755"/>
    </source>
</evidence>
<dbReference type="GO" id="GO:0005634">
    <property type="term" value="C:nucleus"/>
    <property type="evidence" value="ECO:0007669"/>
    <property type="project" value="UniProtKB-SubCell"/>
</dbReference>
<keyword evidence="2" id="KW-0805">Transcription regulation</keyword>
<dbReference type="InterPro" id="IPR015300">
    <property type="entry name" value="DNA-bd_pseudobarrel_sf"/>
</dbReference>
<reference evidence="6" key="2">
    <citation type="submission" date="2022-03" db="EMBL/GenBank/DDBJ databases">
        <title>Draft title - Genomic analysis of global carrot germplasm unveils the trajectory of domestication and the origin of high carotenoid orange carrot.</title>
        <authorList>
            <person name="Iorizzo M."/>
            <person name="Ellison S."/>
            <person name="Senalik D."/>
            <person name="Macko-Podgorni A."/>
            <person name="Grzebelus D."/>
            <person name="Bostan H."/>
            <person name="Rolling W."/>
            <person name="Curaba J."/>
            <person name="Simon P."/>
        </authorList>
    </citation>
    <scope>NUCLEOTIDE SEQUENCE</scope>
    <source>
        <tissue evidence="6">Leaf</tissue>
    </source>
</reference>
<evidence type="ECO:0008006" key="8">
    <source>
        <dbReference type="Google" id="ProtNLM"/>
    </source>
</evidence>
<keyword evidence="3" id="KW-0238">DNA-binding</keyword>
<keyword evidence="5" id="KW-0539">Nucleus</keyword>
<organism evidence="6 7">
    <name type="scientific">Daucus carota subsp. sativus</name>
    <name type="common">Carrot</name>
    <dbReference type="NCBI Taxonomy" id="79200"/>
    <lineage>
        <taxon>Eukaryota</taxon>
        <taxon>Viridiplantae</taxon>
        <taxon>Streptophyta</taxon>
        <taxon>Embryophyta</taxon>
        <taxon>Tracheophyta</taxon>
        <taxon>Spermatophyta</taxon>
        <taxon>Magnoliopsida</taxon>
        <taxon>eudicotyledons</taxon>
        <taxon>Gunneridae</taxon>
        <taxon>Pentapetalae</taxon>
        <taxon>asterids</taxon>
        <taxon>campanulids</taxon>
        <taxon>Apiales</taxon>
        <taxon>Apiaceae</taxon>
        <taxon>Apioideae</taxon>
        <taxon>Scandiceae</taxon>
        <taxon>Daucinae</taxon>
        <taxon>Daucus</taxon>
        <taxon>Daucus sect. Daucus</taxon>
    </lineage>
</organism>
<dbReference type="InterPro" id="IPR051442">
    <property type="entry name" value="B3_domain"/>
</dbReference>
<evidence type="ECO:0000313" key="6">
    <source>
        <dbReference type="EMBL" id="WOG85844.1"/>
    </source>
</evidence>
<dbReference type="PANTHER" id="PTHR34269">
    <property type="entry name" value="TRANSCRIPTION FACTOR B3-DOMAIN FAMILY-RELATED"/>
    <property type="match status" value="1"/>
</dbReference>
<protein>
    <recommendedName>
        <fullName evidence="8">TF-B3 domain-containing protein</fullName>
    </recommendedName>
</protein>
<dbReference type="EMBL" id="CP093343">
    <property type="protein sequence ID" value="WOG85844.1"/>
    <property type="molecule type" value="Genomic_DNA"/>
</dbReference>
<keyword evidence="4" id="KW-0804">Transcription</keyword>
<name>A0AAF1AJU5_DAUCS</name>
<evidence type="ECO:0000256" key="3">
    <source>
        <dbReference type="ARBA" id="ARBA00023125"/>
    </source>
</evidence>
<dbReference type="PANTHER" id="PTHR34269:SF11">
    <property type="entry name" value="B3 DOMAIN PROTEIN"/>
    <property type="match status" value="1"/>
</dbReference>
<comment type="subcellular location">
    <subcellularLocation>
        <location evidence="1">Nucleus</location>
    </subcellularLocation>
</comment>
<evidence type="ECO:0000256" key="2">
    <source>
        <dbReference type="ARBA" id="ARBA00023015"/>
    </source>
</evidence>
<gene>
    <name evidence="6" type="ORF">DCAR_0105037</name>
</gene>
<evidence type="ECO:0000256" key="4">
    <source>
        <dbReference type="ARBA" id="ARBA00023163"/>
    </source>
</evidence>
<proteinExistence type="predicted"/>
<dbReference type="SUPFAM" id="SSF101936">
    <property type="entry name" value="DNA-binding pseudobarrel domain"/>
    <property type="match status" value="1"/>
</dbReference>
<dbReference type="Proteomes" id="UP000077755">
    <property type="component" value="Chromosome 1"/>
</dbReference>
<evidence type="ECO:0000256" key="5">
    <source>
        <dbReference type="ARBA" id="ARBA00023242"/>
    </source>
</evidence>